<evidence type="ECO:0000313" key="2">
    <source>
        <dbReference type="EMBL" id="GBO13232.1"/>
    </source>
</evidence>
<dbReference type="AlphaFoldDB" id="A0A4Y2UM75"/>
<protein>
    <submittedName>
        <fullName evidence="1">Uncharacterized protein</fullName>
    </submittedName>
</protein>
<dbReference type="Proteomes" id="UP000499080">
    <property type="component" value="Unassembled WGS sequence"/>
</dbReference>
<proteinExistence type="predicted"/>
<comment type="caution">
    <text evidence="1">The sequence shown here is derived from an EMBL/GenBank/DDBJ whole genome shotgun (WGS) entry which is preliminary data.</text>
</comment>
<sequence>MSIPYLSTRIPSETMKSALKKAFQSFILTTVKNLLSSIIFNSEDYGWKFLLIRSKKVDLLLDLLVFWKHEAKTKEFPKCSKNDFLQKQCSRRNVLPDLQADP</sequence>
<organism evidence="1 3">
    <name type="scientific">Araneus ventricosus</name>
    <name type="common">Orbweaver spider</name>
    <name type="synonym">Epeira ventricosa</name>
    <dbReference type="NCBI Taxonomy" id="182803"/>
    <lineage>
        <taxon>Eukaryota</taxon>
        <taxon>Metazoa</taxon>
        <taxon>Ecdysozoa</taxon>
        <taxon>Arthropoda</taxon>
        <taxon>Chelicerata</taxon>
        <taxon>Arachnida</taxon>
        <taxon>Araneae</taxon>
        <taxon>Araneomorphae</taxon>
        <taxon>Entelegynae</taxon>
        <taxon>Araneoidea</taxon>
        <taxon>Araneidae</taxon>
        <taxon>Araneus</taxon>
    </lineage>
</organism>
<gene>
    <name evidence="1" type="ORF">AVEN_157442_1</name>
    <name evidence="2" type="ORF">AVEN_255962_1</name>
</gene>
<evidence type="ECO:0000313" key="1">
    <source>
        <dbReference type="EMBL" id="GBO13231.1"/>
    </source>
</evidence>
<accession>A0A4Y2UM75</accession>
<reference evidence="1 3" key="1">
    <citation type="journal article" date="2019" name="Sci. Rep.">
        <title>Orb-weaving spider Araneus ventricosus genome elucidates the spidroin gene catalogue.</title>
        <authorList>
            <person name="Kono N."/>
            <person name="Nakamura H."/>
            <person name="Ohtoshi R."/>
            <person name="Moran D.A.P."/>
            <person name="Shinohara A."/>
            <person name="Yoshida Y."/>
            <person name="Fujiwara M."/>
            <person name="Mori M."/>
            <person name="Tomita M."/>
            <person name="Arakawa K."/>
        </authorList>
    </citation>
    <scope>NUCLEOTIDE SEQUENCE [LARGE SCALE GENOMIC DNA]</scope>
</reference>
<dbReference type="EMBL" id="BGPR01037586">
    <property type="protein sequence ID" value="GBO13232.1"/>
    <property type="molecule type" value="Genomic_DNA"/>
</dbReference>
<keyword evidence="3" id="KW-1185">Reference proteome</keyword>
<name>A0A4Y2UM75_ARAVE</name>
<evidence type="ECO:0000313" key="3">
    <source>
        <dbReference type="Proteomes" id="UP000499080"/>
    </source>
</evidence>
<dbReference type="EMBL" id="BGPR01037583">
    <property type="protein sequence ID" value="GBO13231.1"/>
    <property type="molecule type" value="Genomic_DNA"/>
</dbReference>